<feature type="disulfide bond" evidence="4">
    <location>
        <begin position="77"/>
        <end position="87"/>
    </location>
</feature>
<dbReference type="Proteomes" id="UP001230188">
    <property type="component" value="Unassembled WGS sequence"/>
</dbReference>
<evidence type="ECO:0000256" key="3">
    <source>
        <dbReference type="ARBA" id="ARBA00023157"/>
    </source>
</evidence>
<dbReference type="EMBL" id="JAQMWT010000548">
    <property type="protein sequence ID" value="KAJ8599691.1"/>
    <property type="molecule type" value="Genomic_DNA"/>
</dbReference>
<proteinExistence type="predicted"/>
<reference evidence="7" key="1">
    <citation type="submission" date="2023-01" db="EMBL/GenBank/DDBJ databases">
        <title>Metagenome sequencing of chrysophaentin producing Chrysophaeum taylorii.</title>
        <authorList>
            <person name="Davison J."/>
            <person name="Bewley C."/>
        </authorList>
    </citation>
    <scope>NUCLEOTIDE SEQUENCE</scope>
    <source>
        <strain evidence="7">NIES-1699</strain>
    </source>
</reference>
<keyword evidence="3 4" id="KW-1015">Disulfide bond</keyword>
<dbReference type="AlphaFoldDB" id="A0AAD7U7G2"/>
<dbReference type="PROSITE" id="PS50026">
    <property type="entry name" value="EGF_3"/>
    <property type="match status" value="2"/>
</dbReference>
<dbReference type="InterPro" id="IPR051216">
    <property type="entry name" value="Teneurin"/>
</dbReference>
<keyword evidence="2" id="KW-0677">Repeat</keyword>
<dbReference type="InterPro" id="IPR000742">
    <property type="entry name" value="EGF"/>
</dbReference>
<protein>
    <recommendedName>
        <fullName evidence="6">EGF-like domain-containing protein</fullName>
    </recommendedName>
</protein>
<dbReference type="Pfam" id="PF07974">
    <property type="entry name" value="EGF_2"/>
    <property type="match status" value="3"/>
</dbReference>
<sequence length="733" mass="78485">MESGSSDVLRNDPGSWNLDFGTGEEAREGNAHRLAERPLRLPGFLRTEVVVMAYNHFLMLIFMTVMVSMVKSGYAPCPNLCSGHGNCFSSRVCQCYIGWTGADCSLRTCPYGAAWADDVEDFTGVDGGHNLAECSNRGICDRTTGICTCEDGRFEGSACERRTCPSDCNKRGRCQSMRYYSTLKDPGEGTVYTYEKIWDADMMHGCNCDDESIGPDCLLRTCPTGDDPLTGTAFDPDGIQEEEVQTLECRATSGYLVLSFRNEHTAQIPYDASESELQAYLEALTTINNDYGDALSISNAGQDICAFAKVSTTIKFLQNFGDLPLIQVDDSNLGLSVGSSAYARIKESTTGTKEDDICSNRGTCDRETGVCTCLDSMSTSDGHGNEGQRGDCGYEGEALTDCHTADSPCNLHGTCTGDPTYRCECQSGWTGADCSLMTCPSGRSWFSRPTADDNAHMSDSVAECSDMGICDQSTGTCSCMDGFEGAACNVMSCPGDPVCNSHGECLTMAQLALAATDNGADTDYTYGATPNNAETWDYDKIQGCKCDDGYEGYDCSLISCPKGDNPHTEFQDNEVQTFTCTTTDSSATIGFTFRQQSTSLLPHGTRLSELETALEGLSSITDVQVTNPSGNSSAPICSSSGSTIYIEFLSPTGDVPLITLDLVSVNAASVSESTKGTKEYEVCSGRGLCDYTTGECTCFNGFGSSDGQGNKGTLKDCGYVLPIFRCEDGSTSC</sequence>
<dbReference type="PRINTS" id="PR00011">
    <property type="entry name" value="EGFLAMININ"/>
</dbReference>
<feature type="domain" description="EGF-like" evidence="6">
    <location>
        <begin position="73"/>
        <end position="105"/>
    </location>
</feature>
<dbReference type="PANTHER" id="PTHR11219">
    <property type="entry name" value="TENEURIN AND N-ACETYLGLUCOSAMINE-1-PHOSPHODIESTER ALPHA-N-ACETYLGLUCOSAMINIDASE"/>
    <property type="match status" value="1"/>
</dbReference>
<evidence type="ECO:0000259" key="6">
    <source>
        <dbReference type="PROSITE" id="PS50026"/>
    </source>
</evidence>
<dbReference type="PANTHER" id="PTHR11219:SF69">
    <property type="entry name" value="TENEURIN-A"/>
    <property type="match status" value="1"/>
</dbReference>
<evidence type="ECO:0000256" key="4">
    <source>
        <dbReference type="PROSITE-ProRule" id="PRU00076"/>
    </source>
</evidence>
<feature type="domain" description="EGF-like" evidence="6">
    <location>
        <begin position="398"/>
        <end position="435"/>
    </location>
</feature>
<evidence type="ECO:0000256" key="5">
    <source>
        <dbReference type="SAM" id="MobiDB-lite"/>
    </source>
</evidence>
<dbReference type="PROSITE" id="PS00022">
    <property type="entry name" value="EGF_1"/>
    <property type="match status" value="2"/>
</dbReference>
<evidence type="ECO:0000256" key="2">
    <source>
        <dbReference type="ARBA" id="ARBA00022737"/>
    </source>
</evidence>
<keyword evidence="8" id="KW-1185">Reference proteome</keyword>
<organism evidence="7 8">
    <name type="scientific">Chrysophaeum taylorii</name>
    <dbReference type="NCBI Taxonomy" id="2483200"/>
    <lineage>
        <taxon>Eukaryota</taxon>
        <taxon>Sar</taxon>
        <taxon>Stramenopiles</taxon>
        <taxon>Ochrophyta</taxon>
        <taxon>Pelagophyceae</taxon>
        <taxon>Pelagomonadales</taxon>
        <taxon>Pelagomonadaceae</taxon>
        <taxon>Chrysophaeum</taxon>
    </lineage>
</organism>
<dbReference type="PROSITE" id="PS01186">
    <property type="entry name" value="EGF_2"/>
    <property type="match status" value="3"/>
</dbReference>
<feature type="region of interest" description="Disordered" evidence="5">
    <location>
        <begin position="1"/>
        <end position="20"/>
    </location>
</feature>
<gene>
    <name evidence="7" type="ORF">CTAYLR_004755</name>
</gene>
<name>A0AAD7U7G2_9STRA</name>
<comment type="caution">
    <text evidence="7">The sequence shown here is derived from an EMBL/GenBank/DDBJ whole genome shotgun (WGS) entry which is preliminary data.</text>
</comment>
<dbReference type="SMART" id="SM00181">
    <property type="entry name" value="EGF"/>
    <property type="match status" value="3"/>
</dbReference>
<dbReference type="InterPro" id="IPR013111">
    <property type="entry name" value="EGF_extracell"/>
</dbReference>
<evidence type="ECO:0000313" key="8">
    <source>
        <dbReference type="Proteomes" id="UP001230188"/>
    </source>
</evidence>
<keyword evidence="1 4" id="KW-0245">EGF-like domain</keyword>
<comment type="caution">
    <text evidence="4">Lacks conserved residue(s) required for the propagation of feature annotation.</text>
</comment>
<feature type="disulfide bond" evidence="4">
    <location>
        <begin position="425"/>
        <end position="434"/>
    </location>
</feature>
<dbReference type="Pfam" id="PF23106">
    <property type="entry name" value="EGF_Teneurin"/>
    <property type="match status" value="2"/>
</dbReference>
<dbReference type="Gene3D" id="2.10.25.10">
    <property type="entry name" value="Laminin"/>
    <property type="match status" value="3"/>
</dbReference>
<evidence type="ECO:0000256" key="1">
    <source>
        <dbReference type="ARBA" id="ARBA00022536"/>
    </source>
</evidence>
<evidence type="ECO:0000313" key="7">
    <source>
        <dbReference type="EMBL" id="KAJ8599691.1"/>
    </source>
</evidence>
<feature type="disulfide bond" evidence="4">
    <location>
        <begin position="95"/>
        <end position="104"/>
    </location>
</feature>
<accession>A0AAD7U7G2</accession>